<reference evidence="1 2" key="1">
    <citation type="submission" date="2018-09" db="EMBL/GenBank/DDBJ databases">
        <authorList>
            <person name="Postec A."/>
        </authorList>
    </citation>
    <scope>NUCLEOTIDE SEQUENCE [LARGE SCALE GENOMIC DNA]</scope>
    <source>
        <strain evidence="1">70B-A</strain>
    </source>
</reference>
<proteinExistence type="predicted"/>
<name>A0A3P7S271_9FIRM</name>
<accession>A0A3P7S271</accession>
<evidence type="ECO:0000313" key="1">
    <source>
        <dbReference type="EMBL" id="VDN46869.1"/>
    </source>
</evidence>
<dbReference type="Proteomes" id="UP000279029">
    <property type="component" value="Chromosome"/>
</dbReference>
<evidence type="ECO:0000313" key="2">
    <source>
        <dbReference type="Proteomes" id="UP000279029"/>
    </source>
</evidence>
<protein>
    <submittedName>
        <fullName evidence="1">Uncharacterized protein</fullName>
    </submittedName>
</protein>
<dbReference type="AlphaFoldDB" id="A0A3P7S271"/>
<dbReference type="KEGG" id="cbar:PATL70BA_0997"/>
<keyword evidence="2" id="KW-1185">Reference proteome</keyword>
<sequence length="51" mass="6110">MLTPLMRYDKLIKRQSVRKHTSGEVSEWLKELVLKTSDPERDRGFKSHLLR</sequence>
<dbReference type="EMBL" id="LR130778">
    <property type="protein sequence ID" value="VDN46869.1"/>
    <property type="molecule type" value="Genomic_DNA"/>
</dbReference>
<gene>
    <name evidence="1" type="ORF">PATL70BA_0997</name>
</gene>
<organism evidence="1 2">
    <name type="scientific">Petrocella atlantisensis</name>
    <dbReference type="NCBI Taxonomy" id="2173034"/>
    <lineage>
        <taxon>Bacteria</taxon>
        <taxon>Bacillati</taxon>
        <taxon>Bacillota</taxon>
        <taxon>Clostridia</taxon>
        <taxon>Lachnospirales</taxon>
        <taxon>Vallitaleaceae</taxon>
        <taxon>Petrocella</taxon>
    </lineage>
</organism>